<evidence type="ECO:0000256" key="15">
    <source>
        <dbReference type="ARBA" id="ARBA00048247"/>
    </source>
</evidence>
<dbReference type="Pfam" id="PF00132">
    <property type="entry name" value="Hexapep"/>
    <property type="match status" value="2"/>
</dbReference>
<keyword evidence="7 18" id="KW-0479">Metal-binding</keyword>
<evidence type="ECO:0000256" key="14">
    <source>
        <dbReference type="ARBA" id="ARBA00023316"/>
    </source>
</evidence>
<keyword evidence="4 18" id="KW-0963">Cytoplasm</keyword>
<comment type="similarity">
    <text evidence="3 18">In the N-terminal section; belongs to the N-acetylglucosamine-1-phosphate uridyltransferase family.</text>
</comment>
<dbReference type="GO" id="GO:0000902">
    <property type="term" value="P:cell morphogenesis"/>
    <property type="evidence" value="ECO:0007669"/>
    <property type="project" value="UniProtKB-UniRule"/>
</dbReference>
<feature type="binding site" evidence="18">
    <location>
        <begin position="100"/>
        <end position="102"/>
    </location>
    <ligand>
        <name>UDP-N-acetyl-alpha-D-glucosamine</name>
        <dbReference type="ChEBI" id="CHEBI:57705"/>
    </ligand>
</feature>
<comment type="pathway">
    <text evidence="18">Bacterial outer membrane biogenesis; LPS lipid A biosynthesis.</text>
</comment>
<dbReference type="GO" id="GO:0003977">
    <property type="term" value="F:UDP-N-acetylglucosamine diphosphorylase activity"/>
    <property type="evidence" value="ECO:0007669"/>
    <property type="project" value="UniProtKB-UniRule"/>
</dbReference>
<feature type="binding site" evidence="18">
    <location>
        <position position="152"/>
    </location>
    <ligand>
        <name>UDP-N-acetyl-alpha-D-glucosamine</name>
        <dbReference type="ChEBI" id="CHEBI:57705"/>
    </ligand>
</feature>
<keyword evidence="8 18" id="KW-0677">Repeat</keyword>
<evidence type="ECO:0000256" key="12">
    <source>
        <dbReference type="ARBA" id="ARBA00023268"/>
    </source>
</evidence>
<dbReference type="Pfam" id="PF25087">
    <property type="entry name" value="GMPPB_C"/>
    <property type="match status" value="1"/>
</dbReference>
<evidence type="ECO:0000256" key="17">
    <source>
        <dbReference type="ARBA" id="ARBA00049628"/>
    </source>
</evidence>
<dbReference type="GO" id="GO:0019134">
    <property type="term" value="F:glucosamine-1-phosphate N-acetyltransferase activity"/>
    <property type="evidence" value="ECO:0007669"/>
    <property type="project" value="UniProtKB-UniRule"/>
</dbReference>
<dbReference type="GO" id="GO:0071555">
    <property type="term" value="P:cell wall organization"/>
    <property type="evidence" value="ECO:0007669"/>
    <property type="project" value="UniProtKB-KW"/>
</dbReference>
<dbReference type="HOGENOM" id="CLU_029499_15_2_6"/>
<dbReference type="EC" id="2.7.7.23" evidence="18"/>
<evidence type="ECO:0000313" key="23">
    <source>
        <dbReference type="Proteomes" id="UP000000393"/>
    </source>
</evidence>
<keyword evidence="5 18" id="KW-0808">Transferase</keyword>
<comment type="function">
    <text evidence="17 18">Catalyzes the last two sequential reactions in the de novo biosynthetic pathway for UDP-N-acetylglucosamine (UDP-GlcNAc). The C-terminal domain catalyzes the transfer of acetyl group from acetyl coenzyme A to glucosamine-1-phosphate (GlcN-1-P) to produce N-acetylglucosamine-1-phosphate (GlcNAc-1-P), which is converted into UDP-GlcNAc by the transfer of uridine 5-monophosphate (from uridine 5-triphosphate), a reaction catalyzed by the N-terminal domain.</text>
</comment>
<dbReference type="eggNOG" id="COG1207">
    <property type="taxonomic scope" value="Bacteria"/>
</dbReference>
<dbReference type="PANTHER" id="PTHR43584:SF3">
    <property type="entry name" value="BIFUNCTIONAL PROTEIN GLMU"/>
    <property type="match status" value="1"/>
</dbReference>
<dbReference type="GO" id="GO:0008360">
    <property type="term" value="P:regulation of cell shape"/>
    <property type="evidence" value="ECO:0007669"/>
    <property type="project" value="UniProtKB-KW"/>
</dbReference>
<dbReference type="STRING" id="105559.Nwat_3127"/>
<sequence>MAVSVIILAAGQGKRMHSSLPKVLHQLAGRPLLSHVIATARQLNPEQIIVVYGHGGETVPKAFSAADITWIRQELQLGTGHAALQTLPYVKPGAMLLILSGDVPLVKTETLKRLLVMMDQGKVGLLTVDLPNPNGYGRIIRDRVGKVSKIIEEADASPEQRQIREVNTGITAIEARYLKQIVPNLSNNNAQGEYYLTDIIEYAATSGEKVAAVSAADPIEVMGINDRQQLAYLERVYQKREAARLMGEGVTLGDPNRFDLRGELVAGEDVFIDINVIIEGKVILGDGVKIGPHCYLRNAVLGKGVEVLANCVIEEATIDARARVGPFTRIRPETRLGEGVHIGNFVEIKKSTIRDNSKVNHLSYIGDTTIGKEVNIGAGTITCNYDGASKHRTIIEDGAFVGSDTQLVAPVKVGAGATIGAGTTITRDAPPGELTLSRAPQRSSPGWKRPSKK</sequence>
<feature type="binding site" evidence="18">
    <location>
        <position position="403"/>
    </location>
    <ligand>
        <name>acetyl-CoA</name>
        <dbReference type="ChEBI" id="CHEBI:57288"/>
    </ligand>
</feature>
<evidence type="ECO:0000256" key="4">
    <source>
        <dbReference type="ARBA" id="ARBA00022490"/>
    </source>
</evidence>
<dbReference type="GO" id="GO:0009252">
    <property type="term" value="P:peptidoglycan biosynthetic process"/>
    <property type="evidence" value="ECO:0007669"/>
    <property type="project" value="UniProtKB-UniRule"/>
</dbReference>
<dbReference type="Gene3D" id="3.90.550.10">
    <property type="entry name" value="Spore Coat Polysaccharide Biosynthesis Protein SpsA, Chain A"/>
    <property type="match status" value="1"/>
</dbReference>
<evidence type="ECO:0000256" key="11">
    <source>
        <dbReference type="ARBA" id="ARBA00022984"/>
    </source>
</evidence>
<feature type="region of interest" description="Pyrophosphorylase" evidence="18">
    <location>
        <begin position="1"/>
        <end position="227"/>
    </location>
</feature>
<keyword evidence="12 18" id="KW-0511">Multifunctional enzyme</keyword>
<evidence type="ECO:0000256" key="2">
    <source>
        <dbReference type="ARBA" id="ARBA00007707"/>
    </source>
</evidence>
<evidence type="ECO:0000313" key="22">
    <source>
        <dbReference type="EMBL" id="ADJ29844.1"/>
    </source>
</evidence>
<dbReference type="HAMAP" id="MF_01631">
    <property type="entry name" value="GlmU"/>
    <property type="match status" value="1"/>
</dbReference>
<dbReference type="GO" id="GO:0009245">
    <property type="term" value="P:lipid A biosynthetic process"/>
    <property type="evidence" value="ECO:0007669"/>
    <property type="project" value="UniProtKB-UniRule"/>
</dbReference>
<feature type="domain" description="Mannose-1-phosphate guanyltransferase C-terminal" evidence="21">
    <location>
        <begin position="313"/>
        <end position="380"/>
    </location>
</feature>
<evidence type="ECO:0000256" key="5">
    <source>
        <dbReference type="ARBA" id="ARBA00022679"/>
    </source>
</evidence>
<feature type="region of interest" description="Disordered" evidence="19">
    <location>
        <begin position="421"/>
        <end position="453"/>
    </location>
</feature>
<keyword evidence="10 18" id="KW-0133">Cell shape</keyword>
<reference evidence="22 23" key="1">
    <citation type="submission" date="2010-06" db="EMBL/GenBank/DDBJ databases">
        <title>Complete sequence of chromosome of Nitrosococcus watsoni C-113.</title>
        <authorList>
            <consortium name="US DOE Joint Genome Institute"/>
            <person name="Lucas S."/>
            <person name="Copeland A."/>
            <person name="Lapidus A."/>
            <person name="Cheng J.-F."/>
            <person name="Bruce D."/>
            <person name="Goodwin L."/>
            <person name="Pitluck S."/>
            <person name="Malfatti S.A."/>
            <person name="Chain P.S.G."/>
            <person name="Land M."/>
            <person name="Hauser L."/>
            <person name="Kyrpides N."/>
            <person name="Ivanova N."/>
            <person name="Cambell M.A."/>
            <person name="Heidelberg J.F."/>
            <person name="Klotz M.G."/>
            <person name="Woyke T."/>
        </authorList>
    </citation>
    <scope>NUCLEOTIDE SEQUENCE [LARGE SCALE GENOMIC DNA]</scope>
    <source>
        <strain evidence="22 23">C-113</strain>
    </source>
</reference>
<feature type="binding site" evidence="18">
    <location>
        <position position="137"/>
    </location>
    <ligand>
        <name>UDP-N-acetyl-alpha-D-glucosamine</name>
        <dbReference type="ChEBI" id="CHEBI:57705"/>
    </ligand>
</feature>
<dbReference type="SUPFAM" id="SSF51161">
    <property type="entry name" value="Trimeric LpxA-like enzymes"/>
    <property type="match status" value="1"/>
</dbReference>
<comment type="pathway">
    <text evidence="18">Nucleotide-sugar biosynthesis; UDP-N-acetyl-alpha-D-glucosamine biosynthesis; N-acetyl-alpha-D-glucosamine 1-phosphate from alpha-D-glucosamine 6-phosphate (route II): step 2/2.</text>
</comment>
<feature type="binding site" evidence="18">
    <location>
        <position position="375"/>
    </location>
    <ligand>
        <name>UDP-N-acetyl-alpha-D-glucosamine</name>
        <dbReference type="ChEBI" id="CHEBI:57705"/>
    </ligand>
</feature>
<comment type="pathway">
    <text evidence="18">Nucleotide-sugar biosynthesis; UDP-N-acetyl-alpha-D-glucosamine biosynthesis; UDP-N-acetyl-alpha-D-glucosamine from N-acetyl-alpha-D-glucosamine 1-phosphate: step 1/1.</text>
</comment>
<evidence type="ECO:0000256" key="1">
    <source>
        <dbReference type="ARBA" id="ARBA00004496"/>
    </source>
</evidence>
<feature type="region of interest" description="Linker" evidence="18">
    <location>
        <begin position="228"/>
        <end position="248"/>
    </location>
</feature>
<feature type="domain" description="MobA-like NTP transferase" evidence="20">
    <location>
        <begin position="5"/>
        <end position="119"/>
    </location>
</feature>
<comment type="subcellular location">
    <subcellularLocation>
        <location evidence="1 18">Cytoplasm</location>
    </subcellularLocation>
</comment>
<comment type="catalytic activity">
    <reaction evidence="15 18">
        <text>alpha-D-glucosamine 1-phosphate + acetyl-CoA = N-acetyl-alpha-D-glucosamine 1-phosphate + CoA + H(+)</text>
        <dbReference type="Rhea" id="RHEA:13725"/>
        <dbReference type="ChEBI" id="CHEBI:15378"/>
        <dbReference type="ChEBI" id="CHEBI:57287"/>
        <dbReference type="ChEBI" id="CHEBI:57288"/>
        <dbReference type="ChEBI" id="CHEBI:57776"/>
        <dbReference type="ChEBI" id="CHEBI:58516"/>
        <dbReference type="EC" id="2.3.1.157"/>
    </reaction>
</comment>
<organism evidence="22 23">
    <name type="scientific">Nitrosococcus watsoni (strain C-113)</name>
    <dbReference type="NCBI Taxonomy" id="105559"/>
    <lineage>
        <taxon>Bacteria</taxon>
        <taxon>Pseudomonadati</taxon>
        <taxon>Pseudomonadota</taxon>
        <taxon>Gammaproteobacteria</taxon>
        <taxon>Chromatiales</taxon>
        <taxon>Chromatiaceae</taxon>
        <taxon>Nitrosococcus</taxon>
    </lineage>
</organism>
<evidence type="ECO:0000256" key="3">
    <source>
        <dbReference type="ARBA" id="ARBA00007947"/>
    </source>
</evidence>
<comment type="subunit">
    <text evidence="18">Homotrimer.</text>
</comment>
<evidence type="ECO:0000256" key="9">
    <source>
        <dbReference type="ARBA" id="ARBA00022842"/>
    </source>
</evidence>
<feature type="binding site" evidence="18">
    <location>
        <position position="421"/>
    </location>
    <ligand>
        <name>acetyl-CoA</name>
        <dbReference type="ChEBI" id="CHEBI:57288"/>
    </ligand>
</feature>
<dbReference type="InterPro" id="IPR050065">
    <property type="entry name" value="GlmU-like"/>
</dbReference>
<dbReference type="CDD" id="cd02540">
    <property type="entry name" value="GT2_GlmU_N_bac"/>
    <property type="match status" value="1"/>
</dbReference>
<feature type="binding site" evidence="18">
    <location>
        <position position="331"/>
    </location>
    <ligand>
        <name>UDP-N-acetyl-alpha-D-glucosamine</name>
        <dbReference type="ChEBI" id="CHEBI:57705"/>
    </ligand>
</feature>
<feature type="binding site" evidence="18">
    <location>
        <position position="349"/>
    </location>
    <ligand>
        <name>UDP-N-acetyl-alpha-D-glucosamine</name>
        <dbReference type="ChEBI" id="CHEBI:57705"/>
    </ligand>
</feature>
<dbReference type="GO" id="GO:0016020">
    <property type="term" value="C:membrane"/>
    <property type="evidence" value="ECO:0007669"/>
    <property type="project" value="GOC"/>
</dbReference>
<dbReference type="AlphaFoldDB" id="D8K4P2"/>
<feature type="binding site" evidence="18">
    <location>
        <begin position="78"/>
        <end position="79"/>
    </location>
    <ligand>
        <name>UDP-N-acetyl-alpha-D-glucosamine</name>
        <dbReference type="ChEBI" id="CHEBI:57705"/>
    </ligand>
</feature>
<dbReference type="PANTHER" id="PTHR43584">
    <property type="entry name" value="NUCLEOTIDYL TRANSFERASE"/>
    <property type="match status" value="1"/>
</dbReference>
<dbReference type="InterPro" id="IPR025877">
    <property type="entry name" value="MobA-like_NTP_Trfase"/>
</dbReference>
<feature type="binding site" evidence="18">
    <location>
        <position position="73"/>
    </location>
    <ligand>
        <name>UDP-N-acetyl-alpha-D-glucosamine</name>
        <dbReference type="ChEBI" id="CHEBI:57705"/>
    </ligand>
</feature>
<dbReference type="EMBL" id="CP002086">
    <property type="protein sequence ID" value="ADJ29844.1"/>
    <property type="molecule type" value="Genomic_DNA"/>
</dbReference>
<dbReference type="InterPro" id="IPR038009">
    <property type="entry name" value="GlmU_C_LbH"/>
</dbReference>
<dbReference type="GO" id="GO:0006048">
    <property type="term" value="P:UDP-N-acetylglucosamine biosynthetic process"/>
    <property type="evidence" value="ECO:0007669"/>
    <property type="project" value="UniProtKB-UniPathway"/>
</dbReference>
<dbReference type="Proteomes" id="UP000000393">
    <property type="component" value="Chromosome"/>
</dbReference>
<dbReference type="UniPathway" id="UPA00973"/>
<dbReference type="GO" id="GO:0000287">
    <property type="term" value="F:magnesium ion binding"/>
    <property type="evidence" value="ECO:0007669"/>
    <property type="project" value="UniProtKB-UniRule"/>
</dbReference>
<gene>
    <name evidence="18" type="primary">glmU</name>
    <name evidence="22" type="ordered locus">Nwat_3127</name>
</gene>
<evidence type="ECO:0000256" key="6">
    <source>
        <dbReference type="ARBA" id="ARBA00022695"/>
    </source>
</evidence>
<proteinExistence type="inferred from homology"/>
<dbReference type="EC" id="2.3.1.157" evidence="18"/>
<feature type="binding site" evidence="18">
    <location>
        <position position="438"/>
    </location>
    <ligand>
        <name>acetyl-CoA</name>
        <dbReference type="ChEBI" id="CHEBI:57288"/>
    </ligand>
</feature>
<evidence type="ECO:0000256" key="13">
    <source>
        <dbReference type="ARBA" id="ARBA00023315"/>
    </source>
</evidence>
<dbReference type="SUPFAM" id="SSF53448">
    <property type="entry name" value="Nucleotide-diphospho-sugar transferases"/>
    <property type="match status" value="1"/>
</dbReference>
<keyword evidence="14 18" id="KW-0961">Cell wall biogenesis/degradation</keyword>
<feature type="binding site" evidence="18">
    <location>
        <position position="378"/>
    </location>
    <ligand>
        <name>acetyl-CoA</name>
        <dbReference type="ChEBI" id="CHEBI:57288"/>
    </ligand>
</feature>
<comment type="cofactor">
    <cofactor evidence="18">
        <name>Mg(2+)</name>
        <dbReference type="ChEBI" id="CHEBI:18420"/>
    </cofactor>
    <text evidence="18">Binds 1 Mg(2+) ion per subunit.</text>
</comment>
<dbReference type="Pfam" id="PF12804">
    <property type="entry name" value="NTP_transf_3"/>
    <property type="match status" value="1"/>
</dbReference>
<protein>
    <recommendedName>
        <fullName evidence="18">Bifunctional protein GlmU</fullName>
    </recommendedName>
    <domain>
        <recommendedName>
            <fullName evidence="18">UDP-N-acetylglucosamine pyrophosphorylase</fullName>
            <ecNumber evidence="18">2.7.7.23</ecNumber>
        </recommendedName>
        <alternativeName>
            <fullName evidence="18">N-acetylglucosamine-1-phosphate uridyltransferase</fullName>
        </alternativeName>
    </domain>
    <domain>
        <recommendedName>
            <fullName evidence="18">Glucosamine-1-phosphate N-acetyltransferase</fullName>
            <ecNumber evidence="18">2.3.1.157</ecNumber>
        </recommendedName>
    </domain>
</protein>
<evidence type="ECO:0000256" key="19">
    <source>
        <dbReference type="SAM" id="MobiDB-lite"/>
    </source>
</evidence>
<feature type="binding site" evidence="18">
    <location>
        <position position="225"/>
    </location>
    <ligand>
        <name>Mg(2+)</name>
        <dbReference type="ChEBI" id="CHEBI:18420"/>
    </ligand>
</feature>
<accession>D8K4P2</accession>
<feature type="binding site" evidence="18">
    <location>
        <begin position="8"/>
        <end position="11"/>
    </location>
    <ligand>
        <name>UDP-N-acetyl-alpha-D-glucosamine</name>
        <dbReference type="ChEBI" id="CHEBI:57705"/>
    </ligand>
</feature>
<keyword evidence="23" id="KW-1185">Reference proteome</keyword>
<dbReference type="KEGG" id="nwa:Nwat_3127"/>
<evidence type="ECO:0000259" key="20">
    <source>
        <dbReference type="Pfam" id="PF12804"/>
    </source>
</evidence>
<comment type="similarity">
    <text evidence="2 18">In the C-terminal section; belongs to the transferase hexapeptide repeat family.</text>
</comment>
<keyword evidence="9 18" id="KW-0460">Magnesium</keyword>
<dbReference type="InterPro" id="IPR005882">
    <property type="entry name" value="Bifunctional_GlmU"/>
</dbReference>
<dbReference type="InterPro" id="IPR056729">
    <property type="entry name" value="GMPPB_C"/>
</dbReference>
<comment type="catalytic activity">
    <reaction evidence="16 18">
        <text>N-acetyl-alpha-D-glucosamine 1-phosphate + UTP + H(+) = UDP-N-acetyl-alpha-D-glucosamine + diphosphate</text>
        <dbReference type="Rhea" id="RHEA:13509"/>
        <dbReference type="ChEBI" id="CHEBI:15378"/>
        <dbReference type="ChEBI" id="CHEBI:33019"/>
        <dbReference type="ChEBI" id="CHEBI:46398"/>
        <dbReference type="ChEBI" id="CHEBI:57705"/>
        <dbReference type="ChEBI" id="CHEBI:57776"/>
        <dbReference type="EC" id="2.7.7.23"/>
    </reaction>
</comment>
<keyword evidence="13 18" id="KW-0012">Acyltransferase</keyword>
<evidence type="ECO:0000256" key="16">
    <source>
        <dbReference type="ARBA" id="ARBA00048493"/>
    </source>
</evidence>
<dbReference type="InterPro" id="IPR011004">
    <property type="entry name" value="Trimer_LpxA-like_sf"/>
</dbReference>
<evidence type="ECO:0000259" key="21">
    <source>
        <dbReference type="Pfam" id="PF25087"/>
    </source>
</evidence>
<dbReference type="NCBIfam" id="TIGR01173">
    <property type="entry name" value="glmU"/>
    <property type="match status" value="1"/>
</dbReference>
<feature type="binding site" evidence="18">
    <location>
        <position position="102"/>
    </location>
    <ligand>
        <name>Mg(2+)</name>
        <dbReference type="ChEBI" id="CHEBI:18420"/>
    </ligand>
</feature>
<dbReference type="OrthoDB" id="9775031at2"/>
<feature type="binding site" evidence="18">
    <location>
        <begin position="384"/>
        <end position="385"/>
    </location>
    <ligand>
        <name>acetyl-CoA</name>
        <dbReference type="ChEBI" id="CHEBI:57288"/>
    </ligand>
</feature>
<feature type="binding site" evidence="18">
    <location>
        <position position="364"/>
    </location>
    <ligand>
        <name>UDP-N-acetyl-alpha-D-glucosamine</name>
        <dbReference type="ChEBI" id="CHEBI:57705"/>
    </ligand>
</feature>
<keyword evidence="6 18" id="KW-0548">Nucleotidyltransferase</keyword>
<evidence type="ECO:0000256" key="10">
    <source>
        <dbReference type="ARBA" id="ARBA00022960"/>
    </source>
</evidence>
<evidence type="ECO:0000256" key="7">
    <source>
        <dbReference type="ARBA" id="ARBA00022723"/>
    </source>
</evidence>
<keyword evidence="11 18" id="KW-0573">Peptidoglycan synthesis</keyword>
<dbReference type="CDD" id="cd03353">
    <property type="entry name" value="LbH_GlmU_C"/>
    <property type="match status" value="1"/>
</dbReference>
<dbReference type="InterPro" id="IPR029044">
    <property type="entry name" value="Nucleotide-diphossugar_trans"/>
</dbReference>
<feature type="binding site" evidence="18">
    <location>
        <position position="22"/>
    </location>
    <ligand>
        <name>UDP-N-acetyl-alpha-D-glucosamine</name>
        <dbReference type="ChEBI" id="CHEBI:57705"/>
    </ligand>
</feature>
<dbReference type="GO" id="GO:0005737">
    <property type="term" value="C:cytoplasm"/>
    <property type="evidence" value="ECO:0007669"/>
    <property type="project" value="UniProtKB-SubCell"/>
</dbReference>
<dbReference type="Gene3D" id="2.160.10.10">
    <property type="entry name" value="Hexapeptide repeat proteins"/>
    <property type="match status" value="1"/>
</dbReference>
<name>D8K4P2_NITWC</name>
<dbReference type="RefSeq" id="WP_013221904.1">
    <property type="nucleotide sequence ID" value="NC_014315.1"/>
</dbReference>
<evidence type="ECO:0000256" key="8">
    <source>
        <dbReference type="ARBA" id="ARBA00022737"/>
    </source>
</evidence>
<dbReference type="UniPathway" id="UPA00113">
    <property type="reaction ID" value="UER00532"/>
</dbReference>
<dbReference type="InterPro" id="IPR001451">
    <property type="entry name" value="Hexapep"/>
</dbReference>
<feature type="active site" description="Proton acceptor" evidence="18">
    <location>
        <position position="361"/>
    </location>
</feature>
<feature type="region of interest" description="N-acetyltransferase" evidence="18">
    <location>
        <begin position="249"/>
        <end position="453"/>
    </location>
</feature>
<evidence type="ECO:0000256" key="18">
    <source>
        <dbReference type="HAMAP-Rule" id="MF_01631"/>
    </source>
</evidence>
<feature type="binding site" evidence="18">
    <location>
        <position position="167"/>
    </location>
    <ligand>
        <name>UDP-N-acetyl-alpha-D-glucosamine</name>
        <dbReference type="ChEBI" id="CHEBI:57705"/>
    </ligand>
</feature>
<feature type="binding site" evidence="18">
    <location>
        <position position="225"/>
    </location>
    <ligand>
        <name>UDP-N-acetyl-alpha-D-glucosamine</name>
        <dbReference type="ChEBI" id="CHEBI:57705"/>
    </ligand>
</feature>